<evidence type="ECO:0000256" key="7">
    <source>
        <dbReference type="ARBA" id="ARBA00022981"/>
    </source>
</evidence>
<evidence type="ECO:0000256" key="6">
    <source>
        <dbReference type="ARBA" id="ARBA00022968"/>
    </source>
</evidence>
<evidence type="ECO:0000256" key="10">
    <source>
        <dbReference type="ARBA" id="ARBA00023098"/>
    </source>
</evidence>
<sequence>MEESFTKSSKSSRCLSKKGKVIYLVVYTAVVGLAFLSYLYSNEGSRRNTIKSNLNDDVIVLPKSSVMRYMDSTGIDGKLLVKMSFPRPGHPAAVLDHYKSMRDGTTFRKKCDKCALVFSSGHLLESGAGKEIDSMPCVIRMNAATTEGFEDDVGRKTTVRMVCHMSAEPLTVGAEEILGDESDSKTESVLVFGLSKSNHNWAAERIKAVVEKYPNTEFYSMDEVGEMESDLIFEKETGKNKFETNTWLSTGWYSMLAALDICKELHVYGMVDENYCQEHPDSPVRYHYYQSFDKPTECDTYDAHENKVYLGGHRFITEKAIFSRWAKMFNIHFHHPTWSPKSKKSKSGIRTPFVTRSEEDVTFVASVFHWFVRSVMGFTT</sequence>
<gene>
    <name evidence="16" type="ORF">HOLleu_30163</name>
</gene>
<evidence type="ECO:0000313" key="17">
    <source>
        <dbReference type="Proteomes" id="UP001152320"/>
    </source>
</evidence>
<comment type="caution">
    <text evidence="16">The sequence shown here is derived from an EMBL/GenBank/DDBJ whole genome shotgun (WGS) entry which is preliminary data.</text>
</comment>
<dbReference type="InterPro" id="IPR001675">
    <property type="entry name" value="Glyco_trans_29"/>
</dbReference>
<evidence type="ECO:0000256" key="13">
    <source>
        <dbReference type="ARBA" id="ARBA00023180"/>
    </source>
</evidence>
<keyword evidence="6" id="KW-0735">Signal-anchor</keyword>
<dbReference type="CDD" id="cd23965">
    <property type="entry name" value="GT29_ST6GALNAC3_4_5_6"/>
    <property type="match status" value="1"/>
</dbReference>
<keyword evidence="9" id="KW-0333">Golgi apparatus</keyword>
<keyword evidence="8 15" id="KW-1133">Transmembrane helix</keyword>
<keyword evidence="5 15" id="KW-0812">Transmembrane</keyword>
<feature type="transmembrane region" description="Helical" evidence="15">
    <location>
        <begin position="21"/>
        <end position="40"/>
    </location>
</feature>
<keyword evidence="7" id="KW-0730">Sialic acid</keyword>
<dbReference type="GO" id="GO:0001574">
    <property type="term" value="P:ganglioside biosynthetic process"/>
    <property type="evidence" value="ECO:0007669"/>
    <property type="project" value="TreeGrafter"/>
</dbReference>
<dbReference type="GO" id="GO:0000139">
    <property type="term" value="C:Golgi membrane"/>
    <property type="evidence" value="ECO:0007669"/>
    <property type="project" value="UniProtKB-SubCell"/>
</dbReference>
<proteinExistence type="inferred from homology"/>
<keyword evidence="11 15" id="KW-0472">Membrane</keyword>
<accession>A0A9Q1BK98</accession>
<evidence type="ECO:0000256" key="11">
    <source>
        <dbReference type="ARBA" id="ARBA00023136"/>
    </source>
</evidence>
<dbReference type="OrthoDB" id="10264956at2759"/>
<dbReference type="PANTHER" id="PTHR45906">
    <property type="entry name" value="ALPHA-N-ACETYL-NEURAMINYL-2,3-BETA-GALACTOSYL-1, 3-N-ACETYL-GALACTOSAMINIDE ALPHA-2,6-SIALYLTRANSFERASE-LIKE"/>
    <property type="match status" value="1"/>
</dbReference>
<organism evidence="16 17">
    <name type="scientific">Holothuria leucospilota</name>
    <name type="common">Black long sea cucumber</name>
    <name type="synonym">Mertensiothuria leucospilota</name>
    <dbReference type="NCBI Taxonomy" id="206669"/>
    <lineage>
        <taxon>Eukaryota</taxon>
        <taxon>Metazoa</taxon>
        <taxon>Echinodermata</taxon>
        <taxon>Eleutherozoa</taxon>
        <taxon>Echinozoa</taxon>
        <taxon>Holothuroidea</taxon>
        <taxon>Aspidochirotacea</taxon>
        <taxon>Aspidochirotida</taxon>
        <taxon>Holothuriidae</taxon>
        <taxon>Holothuria</taxon>
    </lineage>
</organism>
<evidence type="ECO:0000256" key="1">
    <source>
        <dbReference type="ARBA" id="ARBA00004323"/>
    </source>
</evidence>
<keyword evidence="12" id="KW-1015">Disulfide bond</keyword>
<evidence type="ECO:0000256" key="15">
    <source>
        <dbReference type="SAM" id="Phobius"/>
    </source>
</evidence>
<keyword evidence="17" id="KW-1185">Reference proteome</keyword>
<keyword evidence="3" id="KW-0328">Glycosyltransferase</keyword>
<evidence type="ECO:0000256" key="3">
    <source>
        <dbReference type="ARBA" id="ARBA00022676"/>
    </source>
</evidence>
<evidence type="ECO:0000256" key="4">
    <source>
        <dbReference type="ARBA" id="ARBA00022679"/>
    </source>
</evidence>
<evidence type="ECO:0000256" key="2">
    <source>
        <dbReference type="ARBA" id="ARBA00006003"/>
    </source>
</evidence>
<dbReference type="Pfam" id="PF00777">
    <property type="entry name" value="Glyco_transf_29"/>
    <property type="match status" value="1"/>
</dbReference>
<evidence type="ECO:0000256" key="5">
    <source>
        <dbReference type="ARBA" id="ARBA00022692"/>
    </source>
</evidence>
<dbReference type="Proteomes" id="UP001152320">
    <property type="component" value="Chromosome 15"/>
</dbReference>
<name>A0A9Q1BK98_HOLLE</name>
<evidence type="ECO:0000256" key="14">
    <source>
        <dbReference type="ARBA" id="ARBA00043744"/>
    </source>
</evidence>
<keyword evidence="13" id="KW-0325">Glycoprotein</keyword>
<dbReference type="AlphaFoldDB" id="A0A9Q1BK98"/>
<dbReference type="GO" id="GO:0001665">
    <property type="term" value="F:alpha-N-acetylgalactosaminide alpha-2,6-sialyltransferase activity"/>
    <property type="evidence" value="ECO:0007669"/>
    <property type="project" value="TreeGrafter"/>
</dbReference>
<evidence type="ECO:0000256" key="12">
    <source>
        <dbReference type="ARBA" id="ARBA00023157"/>
    </source>
</evidence>
<evidence type="ECO:0000256" key="9">
    <source>
        <dbReference type="ARBA" id="ARBA00023034"/>
    </source>
</evidence>
<protein>
    <submittedName>
        <fullName evidence="16">Alpha-N-acetylgalactosaminide alpha-2,6-sialyltransferase 5</fullName>
    </submittedName>
</protein>
<dbReference type="InterPro" id="IPR038578">
    <property type="entry name" value="GT29-like_sf"/>
</dbReference>
<keyword evidence="10" id="KW-0443">Lipid metabolism</keyword>
<dbReference type="EMBL" id="JAIZAY010000015">
    <property type="protein sequence ID" value="KAJ8028039.1"/>
    <property type="molecule type" value="Genomic_DNA"/>
</dbReference>
<dbReference type="PANTHER" id="PTHR45906:SF1">
    <property type="entry name" value="ALPHA-N-ACETYL-NEURAMINYL-2,3-BETA-GALACTOSYL-1, 3-N-ACETYL-GALACTOSAMINIDE ALPHA-2,6-SIALYLTRANSFERASE-LIKE"/>
    <property type="match status" value="1"/>
</dbReference>
<comment type="similarity">
    <text evidence="2">Belongs to the glycosyltransferase 29 family.</text>
</comment>
<comment type="catalytic activity">
    <reaction evidence="14">
        <text>a ganglioside GM1b (d18:1(4E)) + CMP-N-acetyl-beta-neuraminate = a ganglioside GD1alpha (d18:1(4E)) + CMP + H(+)</text>
        <dbReference type="Rhea" id="RHEA:41968"/>
        <dbReference type="ChEBI" id="CHEBI:15378"/>
        <dbReference type="ChEBI" id="CHEBI:57812"/>
        <dbReference type="ChEBI" id="CHEBI:60377"/>
        <dbReference type="ChEBI" id="CHEBI:78568"/>
        <dbReference type="ChEBI" id="CHEBI:78569"/>
    </reaction>
    <physiologicalReaction direction="left-to-right" evidence="14">
        <dbReference type="Rhea" id="RHEA:41969"/>
    </physiologicalReaction>
</comment>
<evidence type="ECO:0000256" key="8">
    <source>
        <dbReference type="ARBA" id="ARBA00022989"/>
    </source>
</evidence>
<comment type="subcellular location">
    <subcellularLocation>
        <location evidence="1">Golgi apparatus membrane</location>
        <topology evidence="1">Single-pass type II membrane protein</topology>
    </subcellularLocation>
</comment>
<evidence type="ECO:0000313" key="16">
    <source>
        <dbReference type="EMBL" id="KAJ8028039.1"/>
    </source>
</evidence>
<dbReference type="Gene3D" id="3.90.1480.20">
    <property type="entry name" value="Glycosyl transferase family 29"/>
    <property type="match status" value="1"/>
</dbReference>
<keyword evidence="4" id="KW-0808">Transferase</keyword>
<reference evidence="16" key="1">
    <citation type="submission" date="2021-10" db="EMBL/GenBank/DDBJ databases">
        <title>Tropical sea cucumber genome reveals ecological adaptation and Cuvierian tubules defense mechanism.</title>
        <authorList>
            <person name="Chen T."/>
        </authorList>
    </citation>
    <scope>NUCLEOTIDE SEQUENCE</scope>
    <source>
        <strain evidence="16">Nanhai2018</strain>
        <tissue evidence="16">Muscle</tissue>
    </source>
</reference>